<evidence type="ECO:0000256" key="1">
    <source>
        <dbReference type="SAM" id="Phobius"/>
    </source>
</evidence>
<name>A0A154P982_DUFNO</name>
<proteinExistence type="predicted"/>
<keyword evidence="1" id="KW-0812">Transmembrane</keyword>
<keyword evidence="1" id="KW-0472">Membrane</keyword>
<sequence>MVPLVSSGIFELERINNPWVLSPMMRKTVTRCHALSLISITGPIIGFMGSVTSRRAS</sequence>
<keyword evidence="1" id="KW-1133">Transmembrane helix</keyword>
<gene>
    <name evidence="2" type="ORF">WN55_10814</name>
</gene>
<evidence type="ECO:0000313" key="3">
    <source>
        <dbReference type="Proteomes" id="UP000076502"/>
    </source>
</evidence>
<reference evidence="2 3" key="1">
    <citation type="submission" date="2015-07" db="EMBL/GenBank/DDBJ databases">
        <title>The genome of Dufourea novaeangliae.</title>
        <authorList>
            <person name="Pan H."/>
            <person name="Kapheim K."/>
        </authorList>
    </citation>
    <scope>NUCLEOTIDE SEQUENCE [LARGE SCALE GENOMIC DNA]</scope>
    <source>
        <strain evidence="2">0120121106</strain>
        <tissue evidence="2">Whole body</tissue>
    </source>
</reference>
<protein>
    <submittedName>
        <fullName evidence="2">Uncharacterized protein</fullName>
    </submittedName>
</protein>
<feature type="transmembrane region" description="Helical" evidence="1">
    <location>
        <begin position="32"/>
        <end position="51"/>
    </location>
</feature>
<dbReference type="EMBL" id="KQ434849">
    <property type="protein sequence ID" value="KZC08496.1"/>
    <property type="molecule type" value="Genomic_DNA"/>
</dbReference>
<organism evidence="2 3">
    <name type="scientific">Dufourea novaeangliae</name>
    <name type="common">Sweat bee</name>
    <dbReference type="NCBI Taxonomy" id="178035"/>
    <lineage>
        <taxon>Eukaryota</taxon>
        <taxon>Metazoa</taxon>
        <taxon>Ecdysozoa</taxon>
        <taxon>Arthropoda</taxon>
        <taxon>Hexapoda</taxon>
        <taxon>Insecta</taxon>
        <taxon>Pterygota</taxon>
        <taxon>Neoptera</taxon>
        <taxon>Endopterygota</taxon>
        <taxon>Hymenoptera</taxon>
        <taxon>Apocrita</taxon>
        <taxon>Aculeata</taxon>
        <taxon>Apoidea</taxon>
        <taxon>Anthophila</taxon>
        <taxon>Halictidae</taxon>
        <taxon>Rophitinae</taxon>
        <taxon>Dufourea</taxon>
    </lineage>
</organism>
<dbReference type="Proteomes" id="UP000076502">
    <property type="component" value="Unassembled WGS sequence"/>
</dbReference>
<dbReference type="AlphaFoldDB" id="A0A154P982"/>
<accession>A0A154P982</accession>
<evidence type="ECO:0000313" key="2">
    <source>
        <dbReference type="EMBL" id="KZC08496.1"/>
    </source>
</evidence>
<keyword evidence="3" id="KW-1185">Reference proteome</keyword>